<evidence type="ECO:0000313" key="1">
    <source>
        <dbReference type="Proteomes" id="UP000095287"/>
    </source>
</evidence>
<protein>
    <submittedName>
        <fullName evidence="2">Uncharacterized protein</fullName>
    </submittedName>
</protein>
<dbReference type="Proteomes" id="UP000095287">
    <property type="component" value="Unplaced"/>
</dbReference>
<evidence type="ECO:0000313" key="2">
    <source>
        <dbReference type="WBParaSite" id="L893_g25012.t1"/>
    </source>
</evidence>
<sequence length="136" mass="15643">MSGARYKWPTARINYMGKRHRKDEGLQSIKADTSYEVKHSKDAMNTLPSAIEKRQHPTNKKEPIVCIRQRRCIHHIFSHFKGGCIVVLRVQQKLTLLFSAIPNTVPLCFVGRHCLTLFDGKWVHNKATTIDTLDFA</sequence>
<dbReference type="AlphaFoldDB" id="A0A1I7ZC18"/>
<name>A0A1I7ZC18_9BILA</name>
<keyword evidence="1" id="KW-1185">Reference proteome</keyword>
<organism evidence="1 2">
    <name type="scientific">Steinernema glaseri</name>
    <dbReference type="NCBI Taxonomy" id="37863"/>
    <lineage>
        <taxon>Eukaryota</taxon>
        <taxon>Metazoa</taxon>
        <taxon>Ecdysozoa</taxon>
        <taxon>Nematoda</taxon>
        <taxon>Chromadorea</taxon>
        <taxon>Rhabditida</taxon>
        <taxon>Tylenchina</taxon>
        <taxon>Panagrolaimomorpha</taxon>
        <taxon>Strongyloidoidea</taxon>
        <taxon>Steinernematidae</taxon>
        <taxon>Steinernema</taxon>
    </lineage>
</organism>
<proteinExistence type="predicted"/>
<accession>A0A1I7ZC18</accession>
<reference evidence="2" key="1">
    <citation type="submission" date="2016-11" db="UniProtKB">
        <authorList>
            <consortium name="WormBaseParasite"/>
        </authorList>
    </citation>
    <scope>IDENTIFICATION</scope>
</reference>
<dbReference type="WBParaSite" id="L893_g25012.t1">
    <property type="protein sequence ID" value="L893_g25012.t1"/>
    <property type="gene ID" value="L893_g25012"/>
</dbReference>